<keyword evidence="2" id="KW-1185">Reference proteome</keyword>
<sequence length="141" mass="16248">MEEAALDHGLVELDFGAWPATPLDYGFHKAPTTRQHYDLDGRVFLWTRGFYKDYDCRTSLCYCCCWCACAYVFLRDELLLLERAPSTMSFMTLPSVFSTETRVDPAILCDPIHPPWRLPCWEALCTGCTRWARCQTLFLSG</sequence>
<comment type="caution">
    <text evidence="1">The sequence shown here is derived from an EMBL/GenBank/DDBJ whole genome shotgun (WGS) entry which is preliminary data.</text>
</comment>
<accession>A0ABN9Q1A8</accession>
<name>A0ABN9Q1A8_9DINO</name>
<reference evidence="1" key="1">
    <citation type="submission" date="2023-10" db="EMBL/GenBank/DDBJ databases">
        <authorList>
            <person name="Chen Y."/>
            <person name="Shah S."/>
            <person name="Dougan E. K."/>
            <person name="Thang M."/>
            <person name="Chan C."/>
        </authorList>
    </citation>
    <scope>NUCLEOTIDE SEQUENCE [LARGE SCALE GENOMIC DNA]</scope>
</reference>
<dbReference type="EMBL" id="CAUYUJ010002144">
    <property type="protein sequence ID" value="CAK0799405.1"/>
    <property type="molecule type" value="Genomic_DNA"/>
</dbReference>
<evidence type="ECO:0000313" key="2">
    <source>
        <dbReference type="Proteomes" id="UP001189429"/>
    </source>
</evidence>
<evidence type="ECO:0000313" key="1">
    <source>
        <dbReference type="EMBL" id="CAK0799405.1"/>
    </source>
</evidence>
<proteinExistence type="predicted"/>
<organism evidence="1 2">
    <name type="scientific">Prorocentrum cordatum</name>
    <dbReference type="NCBI Taxonomy" id="2364126"/>
    <lineage>
        <taxon>Eukaryota</taxon>
        <taxon>Sar</taxon>
        <taxon>Alveolata</taxon>
        <taxon>Dinophyceae</taxon>
        <taxon>Prorocentrales</taxon>
        <taxon>Prorocentraceae</taxon>
        <taxon>Prorocentrum</taxon>
    </lineage>
</organism>
<gene>
    <name evidence="1" type="ORF">PCOR1329_LOCUS7869</name>
</gene>
<dbReference type="Proteomes" id="UP001189429">
    <property type="component" value="Unassembled WGS sequence"/>
</dbReference>
<protein>
    <submittedName>
        <fullName evidence="1">Uncharacterized protein</fullName>
    </submittedName>
</protein>